<evidence type="ECO:0000259" key="11">
    <source>
        <dbReference type="Pfam" id="PF00441"/>
    </source>
</evidence>
<dbReference type="RefSeq" id="WP_085882651.1">
    <property type="nucleotide sequence ID" value="NZ_FWFR01000001.1"/>
</dbReference>
<dbReference type="InterPro" id="IPR052166">
    <property type="entry name" value="Diverse_Acyl-CoA_DH"/>
</dbReference>
<name>A0A1Y5SBG4_9PROT</name>
<dbReference type="Pfam" id="PF02771">
    <property type="entry name" value="Acyl-CoA_dh_N"/>
    <property type="match status" value="1"/>
</dbReference>
<feature type="domain" description="Acetyl-CoA dehydrogenase-like C-terminal" evidence="14">
    <location>
        <begin position="466"/>
        <end position="591"/>
    </location>
</feature>
<evidence type="ECO:0000256" key="2">
    <source>
        <dbReference type="ARBA" id="ARBA00009347"/>
    </source>
</evidence>
<evidence type="ECO:0000256" key="8">
    <source>
        <dbReference type="ARBA" id="ARBA00066694"/>
    </source>
</evidence>
<keyword evidence="16" id="KW-1185">Reference proteome</keyword>
<evidence type="ECO:0000256" key="6">
    <source>
        <dbReference type="ARBA" id="ARBA00051388"/>
    </source>
</evidence>
<dbReference type="FunFam" id="2.40.110.10:FF:000031">
    <property type="entry name" value="Acyl-CoA dehydrogenase, putative"/>
    <property type="match status" value="1"/>
</dbReference>
<reference evidence="15 16" key="1">
    <citation type="submission" date="2017-03" db="EMBL/GenBank/DDBJ databases">
        <authorList>
            <person name="Afonso C.L."/>
            <person name="Miller P.J."/>
            <person name="Scott M.A."/>
            <person name="Spackman E."/>
            <person name="Goraichik I."/>
            <person name="Dimitrov K.M."/>
            <person name="Suarez D.L."/>
            <person name="Swayne D.E."/>
        </authorList>
    </citation>
    <scope>NUCLEOTIDE SEQUENCE [LARGE SCALE GENOMIC DNA]</scope>
    <source>
        <strain evidence="15 16">CECT 7691</strain>
    </source>
</reference>
<feature type="domain" description="Acyl-CoA dehydrogenase/oxidase N-terminal" evidence="13">
    <location>
        <begin position="79"/>
        <end position="157"/>
    </location>
</feature>
<dbReference type="OrthoDB" id="9807883at2"/>
<proteinExistence type="inferred from homology"/>
<dbReference type="InterPro" id="IPR046373">
    <property type="entry name" value="Acyl-CoA_Oxase/DH_mid-dom_sf"/>
</dbReference>
<evidence type="ECO:0000256" key="7">
    <source>
        <dbReference type="ARBA" id="ARBA00058683"/>
    </source>
</evidence>
<accession>A0A1Y5SBG4</accession>
<dbReference type="PANTHER" id="PTHR42803:SF1">
    <property type="entry name" value="BROAD-SPECIFICITY LINEAR ACYL-COA DEHYDROGENASE FADE5"/>
    <property type="match status" value="1"/>
</dbReference>
<comment type="catalytic activity">
    <reaction evidence="6">
        <text>3-(methylsulfanyl)propanoyl-CoA + oxidized [electron-transfer flavoprotein] + H(+) = 3-(methylsulfanyl)acryloyl-CoA + reduced [electron-transfer flavoprotein]</text>
        <dbReference type="Rhea" id="RHEA:52612"/>
        <dbReference type="Rhea" id="RHEA-COMP:10685"/>
        <dbReference type="Rhea" id="RHEA-COMP:10686"/>
        <dbReference type="ChEBI" id="CHEBI:15378"/>
        <dbReference type="ChEBI" id="CHEBI:57692"/>
        <dbReference type="ChEBI" id="CHEBI:58307"/>
        <dbReference type="ChEBI" id="CHEBI:82815"/>
        <dbReference type="ChEBI" id="CHEBI:84994"/>
        <dbReference type="EC" id="1.3.99.41"/>
    </reaction>
    <physiologicalReaction direction="left-to-right" evidence="6">
        <dbReference type="Rhea" id="RHEA:52613"/>
    </physiologicalReaction>
</comment>
<dbReference type="SUPFAM" id="SSF56645">
    <property type="entry name" value="Acyl-CoA dehydrogenase NM domain-like"/>
    <property type="match status" value="1"/>
</dbReference>
<dbReference type="Proteomes" id="UP000193200">
    <property type="component" value="Unassembled WGS sequence"/>
</dbReference>
<protein>
    <recommendedName>
        <fullName evidence="9">3-methylmercaptopropionyl-CoA dehydrogenase</fullName>
        <ecNumber evidence="8">1.3.99.41</ecNumber>
    </recommendedName>
</protein>
<evidence type="ECO:0000256" key="1">
    <source>
        <dbReference type="ARBA" id="ARBA00001974"/>
    </source>
</evidence>
<keyword evidence="3 10" id="KW-0285">Flavoprotein</keyword>
<dbReference type="Pfam" id="PF12806">
    <property type="entry name" value="Acyl-CoA_dh_C"/>
    <property type="match status" value="1"/>
</dbReference>
<dbReference type="GO" id="GO:0016627">
    <property type="term" value="F:oxidoreductase activity, acting on the CH-CH group of donors"/>
    <property type="evidence" value="ECO:0007669"/>
    <property type="project" value="InterPro"/>
</dbReference>
<dbReference type="PANTHER" id="PTHR42803">
    <property type="entry name" value="ACYL-COA DEHYDROGENASE"/>
    <property type="match status" value="1"/>
</dbReference>
<comment type="cofactor">
    <cofactor evidence="1 10">
        <name>FAD</name>
        <dbReference type="ChEBI" id="CHEBI:57692"/>
    </cofactor>
</comment>
<evidence type="ECO:0000256" key="5">
    <source>
        <dbReference type="ARBA" id="ARBA00023002"/>
    </source>
</evidence>
<dbReference type="AlphaFoldDB" id="A0A1Y5SBG4"/>
<evidence type="ECO:0000259" key="14">
    <source>
        <dbReference type="Pfam" id="PF12806"/>
    </source>
</evidence>
<organism evidence="15 16">
    <name type="scientific">Oceanibacterium hippocampi</name>
    <dbReference type="NCBI Taxonomy" id="745714"/>
    <lineage>
        <taxon>Bacteria</taxon>
        <taxon>Pseudomonadati</taxon>
        <taxon>Pseudomonadota</taxon>
        <taxon>Alphaproteobacteria</taxon>
        <taxon>Sneathiellales</taxon>
        <taxon>Sneathiellaceae</taxon>
        <taxon>Oceanibacterium</taxon>
    </lineage>
</organism>
<evidence type="ECO:0000256" key="9">
    <source>
        <dbReference type="ARBA" id="ARBA00069043"/>
    </source>
</evidence>
<dbReference type="InterPro" id="IPR009075">
    <property type="entry name" value="AcylCo_DH/oxidase_C"/>
</dbReference>
<dbReference type="Pfam" id="PF00441">
    <property type="entry name" value="Acyl-CoA_dh_1"/>
    <property type="match status" value="1"/>
</dbReference>
<evidence type="ECO:0000313" key="16">
    <source>
        <dbReference type="Proteomes" id="UP000193200"/>
    </source>
</evidence>
<keyword evidence="4 10" id="KW-0274">FAD</keyword>
<dbReference type="GO" id="GO:0050660">
    <property type="term" value="F:flavin adenine dinucleotide binding"/>
    <property type="evidence" value="ECO:0007669"/>
    <property type="project" value="InterPro"/>
</dbReference>
<evidence type="ECO:0000259" key="12">
    <source>
        <dbReference type="Pfam" id="PF02770"/>
    </source>
</evidence>
<dbReference type="Pfam" id="PF02770">
    <property type="entry name" value="Acyl-CoA_dh_M"/>
    <property type="match status" value="1"/>
</dbReference>
<gene>
    <name evidence="15" type="ORF">OCH7691_01436</name>
</gene>
<dbReference type="InterPro" id="IPR009100">
    <property type="entry name" value="AcylCoA_DH/oxidase_NM_dom_sf"/>
</dbReference>
<sequence length="599" mass="63358">MADYRAPLGDMRFVLNNIVDLKALAALPGLDAAEPELVDAVLEEAGKMASQILDPINYSGDRTGSRLADGVVTTPPGYKEAYRAYVEGGWNGMPFDPEYGGGGLPWAVTLAAMEMWNSANLAFSLCPLLNQGAIEALEAHGSDELKATYLAKMVSGEWSATMNLTEPSAGSDVGALRSKAEPRGDGTYRISGQKIFITYGEHDMAENIVHLVLARLPDAPPGTRGISLFVVPKFLVEADGSLGRRNDVRCVSLEEKLGIHGSPTCVMSYGDEGDCVGYLLGAENKGMRCMFTMMNAARISVGLQGLAIAERAYQRALAFAAERRQGRTPGMPATESAAIIEHADVRRNLMLMKSQVEAMRCLLYVNGAALDAARHHPDPAVREARQALTELLTPISKAWSTDLGCEIASIGVQIHGGMGFVEETGAAQYYRDARILPIYEGTNGIQAIDLVGRKLPMLGGETVRELIAEMRATAEALSGAGGDLGAIADPLSRAADVVAETSDWLLANMANDPNAGLAGATPFLKLFGYALGGHFLGRSALAANAALNGGAGNREQLEAKIVTARFYATQVLPQVDANRAAAMAGPELLFAIGADALAS</sequence>
<keyword evidence="5 10" id="KW-0560">Oxidoreductase</keyword>
<dbReference type="InterPro" id="IPR025878">
    <property type="entry name" value="Acyl-CoA_dh-like_C_dom"/>
</dbReference>
<dbReference type="SUPFAM" id="SSF47203">
    <property type="entry name" value="Acyl-CoA dehydrogenase C-terminal domain-like"/>
    <property type="match status" value="1"/>
</dbReference>
<dbReference type="InterPro" id="IPR036250">
    <property type="entry name" value="AcylCo_DH-like_C"/>
</dbReference>
<dbReference type="InterPro" id="IPR006091">
    <property type="entry name" value="Acyl-CoA_Oxase/DH_mid-dom"/>
</dbReference>
<feature type="domain" description="Acyl-CoA oxidase/dehydrogenase middle" evidence="12">
    <location>
        <begin position="162"/>
        <end position="268"/>
    </location>
</feature>
<dbReference type="EC" id="1.3.99.41" evidence="8"/>
<evidence type="ECO:0000256" key="10">
    <source>
        <dbReference type="RuleBase" id="RU362125"/>
    </source>
</evidence>
<feature type="domain" description="Acyl-CoA dehydrogenase/oxidase C-terminal" evidence="11">
    <location>
        <begin position="284"/>
        <end position="449"/>
    </location>
</feature>
<dbReference type="InterPro" id="IPR013786">
    <property type="entry name" value="AcylCoA_DH/ox_N"/>
</dbReference>
<comment type="function">
    <text evidence="7">Involved in the assimilation of dimethylsulphoniopropionate (DMSP), an important compound in the fixation of carbon in marine phytoplankton, by mediating the conversion of 3-(methylthio)propanoyl-CoA (MMPA-CoA) to 3-(methylthio)acryloyl-CoA (MTA-CoA).</text>
</comment>
<dbReference type="Gene3D" id="1.20.140.10">
    <property type="entry name" value="Butyryl-CoA Dehydrogenase, subunit A, domain 3"/>
    <property type="match status" value="1"/>
</dbReference>
<evidence type="ECO:0000256" key="4">
    <source>
        <dbReference type="ARBA" id="ARBA00022827"/>
    </source>
</evidence>
<dbReference type="Gene3D" id="1.10.540.10">
    <property type="entry name" value="Acyl-CoA dehydrogenase/oxidase, N-terminal domain"/>
    <property type="match status" value="1"/>
</dbReference>
<dbReference type="InParanoid" id="A0A1Y5SBG4"/>
<dbReference type="EMBL" id="FWFR01000001">
    <property type="protein sequence ID" value="SLN35798.1"/>
    <property type="molecule type" value="Genomic_DNA"/>
</dbReference>
<evidence type="ECO:0000259" key="13">
    <source>
        <dbReference type="Pfam" id="PF02771"/>
    </source>
</evidence>
<evidence type="ECO:0000313" key="15">
    <source>
        <dbReference type="EMBL" id="SLN35798.1"/>
    </source>
</evidence>
<dbReference type="InterPro" id="IPR037069">
    <property type="entry name" value="AcylCoA_DH/ox_N_sf"/>
</dbReference>
<dbReference type="Gene3D" id="2.40.110.10">
    <property type="entry name" value="Butyryl-CoA Dehydrogenase, subunit A, domain 2"/>
    <property type="match status" value="1"/>
</dbReference>
<comment type="similarity">
    <text evidence="2 10">Belongs to the acyl-CoA dehydrogenase family.</text>
</comment>
<evidence type="ECO:0000256" key="3">
    <source>
        <dbReference type="ARBA" id="ARBA00022630"/>
    </source>
</evidence>